<evidence type="ECO:0000313" key="5">
    <source>
        <dbReference type="Proteomes" id="UP000267536"/>
    </source>
</evidence>
<dbReference type="InterPro" id="IPR041583">
    <property type="entry name" value="TetR_C_31"/>
</dbReference>
<evidence type="ECO:0000259" key="3">
    <source>
        <dbReference type="PROSITE" id="PS50977"/>
    </source>
</evidence>
<evidence type="ECO:0000313" key="4">
    <source>
        <dbReference type="EMBL" id="RPA58516.1"/>
    </source>
</evidence>
<feature type="DNA-binding region" description="H-T-H motif" evidence="2">
    <location>
        <begin position="39"/>
        <end position="58"/>
    </location>
</feature>
<dbReference type="SUPFAM" id="SSF48498">
    <property type="entry name" value="Tetracyclin repressor-like, C-terminal domain"/>
    <property type="match status" value="1"/>
</dbReference>
<dbReference type="RefSeq" id="WP_123931503.1">
    <property type="nucleotide sequence ID" value="NZ_JBPSDP010000011.1"/>
</dbReference>
<dbReference type="SUPFAM" id="SSF46689">
    <property type="entry name" value="Homeodomain-like"/>
    <property type="match status" value="1"/>
</dbReference>
<dbReference type="InterPro" id="IPR036271">
    <property type="entry name" value="Tet_transcr_reg_TetR-rel_C_sf"/>
</dbReference>
<proteinExistence type="predicted"/>
<gene>
    <name evidence="4" type="ORF">EF294_15180</name>
</gene>
<sequence length="214" mass="23471">MTNSQTGERGIRETSRRRRQVLLDATIRIMARQGLAAVTHRAVAAEAGLPPSSTSYFFESIDELMAEAVGEAMNREVARLSDLEKAVSQSGSSGGALIEQFIEFLRSDQDLHTIAQFEVYLYASRKPELRERVIEIIDATRQVARQALNASGVRDPLAANSMLALIDGFSLHRIANPTTDDMASLLLGLRALLIGLTSLEVVGETTLSDHRFTK</sequence>
<dbReference type="EMBL" id="RKMH01000011">
    <property type="protein sequence ID" value="RPA58516.1"/>
    <property type="molecule type" value="Genomic_DNA"/>
</dbReference>
<dbReference type="InterPro" id="IPR009057">
    <property type="entry name" value="Homeodomain-like_sf"/>
</dbReference>
<dbReference type="InterPro" id="IPR001647">
    <property type="entry name" value="HTH_TetR"/>
</dbReference>
<dbReference type="PANTHER" id="PTHR30055:SF231">
    <property type="entry name" value="TRANSCRIPTIONAL REGULATORY PROTEIN (PROBABLY DEOR-FAMILY)-RELATED"/>
    <property type="match status" value="1"/>
</dbReference>
<dbReference type="PROSITE" id="PS50977">
    <property type="entry name" value="HTH_TETR_2"/>
    <property type="match status" value="1"/>
</dbReference>
<dbReference type="Pfam" id="PF17940">
    <property type="entry name" value="TetR_C_31"/>
    <property type="match status" value="1"/>
</dbReference>
<dbReference type="OrthoDB" id="6929199at2"/>
<evidence type="ECO:0000256" key="1">
    <source>
        <dbReference type="ARBA" id="ARBA00023125"/>
    </source>
</evidence>
<feature type="domain" description="HTH tetR-type" evidence="3">
    <location>
        <begin position="16"/>
        <end position="76"/>
    </location>
</feature>
<dbReference type="Gene3D" id="1.10.357.10">
    <property type="entry name" value="Tetracycline Repressor, domain 2"/>
    <property type="match status" value="1"/>
</dbReference>
<dbReference type="AlphaFoldDB" id="A0A3N4GD62"/>
<dbReference type="PANTHER" id="PTHR30055">
    <property type="entry name" value="HTH-TYPE TRANSCRIPTIONAL REGULATOR RUTR"/>
    <property type="match status" value="1"/>
</dbReference>
<name>A0A3N4GD62_9ACTN</name>
<protein>
    <submittedName>
        <fullName evidence="4">TetR family transcriptional regulator</fullName>
    </submittedName>
</protein>
<dbReference type="GO" id="GO:0000976">
    <property type="term" value="F:transcription cis-regulatory region binding"/>
    <property type="evidence" value="ECO:0007669"/>
    <property type="project" value="TreeGrafter"/>
</dbReference>
<keyword evidence="5" id="KW-1185">Reference proteome</keyword>
<reference evidence="4 5" key="1">
    <citation type="submission" date="2018-11" db="EMBL/GenBank/DDBJ databases">
        <title>Draft genome sequence of Gordonia sp. RS15-1S isolated from rice stems.</title>
        <authorList>
            <person name="Muangham S."/>
        </authorList>
    </citation>
    <scope>NUCLEOTIDE SEQUENCE [LARGE SCALE GENOMIC DNA]</scope>
    <source>
        <strain evidence="4 5">RS15-1S</strain>
    </source>
</reference>
<organism evidence="4 5">
    <name type="scientific">Gordonia oryzae</name>
    <dbReference type="NCBI Taxonomy" id="2487349"/>
    <lineage>
        <taxon>Bacteria</taxon>
        <taxon>Bacillati</taxon>
        <taxon>Actinomycetota</taxon>
        <taxon>Actinomycetes</taxon>
        <taxon>Mycobacteriales</taxon>
        <taxon>Gordoniaceae</taxon>
        <taxon>Gordonia</taxon>
    </lineage>
</organism>
<dbReference type="InterPro" id="IPR050109">
    <property type="entry name" value="HTH-type_TetR-like_transc_reg"/>
</dbReference>
<dbReference type="Proteomes" id="UP000267536">
    <property type="component" value="Unassembled WGS sequence"/>
</dbReference>
<comment type="caution">
    <text evidence="4">The sequence shown here is derived from an EMBL/GenBank/DDBJ whole genome shotgun (WGS) entry which is preliminary data.</text>
</comment>
<dbReference type="Pfam" id="PF00440">
    <property type="entry name" value="TetR_N"/>
    <property type="match status" value="1"/>
</dbReference>
<dbReference type="GO" id="GO:0003700">
    <property type="term" value="F:DNA-binding transcription factor activity"/>
    <property type="evidence" value="ECO:0007669"/>
    <property type="project" value="TreeGrafter"/>
</dbReference>
<keyword evidence="1 2" id="KW-0238">DNA-binding</keyword>
<evidence type="ECO:0000256" key="2">
    <source>
        <dbReference type="PROSITE-ProRule" id="PRU00335"/>
    </source>
</evidence>
<accession>A0A3N4GD62</accession>